<comment type="caution">
    <text evidence="3">The sequence shown here is derived from an EMBL/GenBank/DDBJ whole genome shotgun (WGS) entry which is preliminary data.</text>
</comment>
<feature type="transmembrane region" description="Helical" evidence="2">
    <location>
        <begin position="50"/>
        <end position="72"/>
    </location>
</feature>
<evidence type="ECO:0000256" key="2">
    <source>
        <dbReference type="SAM" id="Phobius"/>
    </source>
</evidence>
<name>A0ABR8RSN1_9CELL</name>
<dbReference type="RefSeq" id="WP_191795847.1">
    <property type="nucleotide sequence ID" value="NZ_JACSQQ010000011.1"/>
</dbReference>
<keyword evidence="2" id="KW-0472">Membrane</keyword>
<evidence type="ECO:0000313" key="4">
    <source>
        <dbReference type="Proteomes" id="UP000641803"/>
    </source>
</evidence>
<gene>
    <name evidence="3" type="ORF">H9652_08375</name>
</gene>
<evidence type="ECO:0000256" key="1">
    <source>
        <dbReference type="SAM" id="MobiDB-lite"/>
    </source>
</evidence>
<dbReference type="Proteomes" id="UP000641803">
    <property type="component" value="Unassembled WGS sequence"/>
</dbReference>
<sequence>MNDKIPPSTPLHLDAALSEIATDASRAASDGLTGSAEVRRLVKRSRRQRATAFGSAGFVLLGVAGIGLSGVLSPAPVEILPAPPVPSPTPEAVEPLDGAFAPACGEDLSDLLATTTPVALGPDTSDGTGETPLQVTNTGDTPLTVASAGRVAVYLLDAEGKVASTHVPDDPATNEAPQPFDLAPGESGGLGLSGVGPCGDAALPAAGTWSAIGSLATETTPADGVAAAGTVVGGPWTVTVDDQGRVTSLDGRTVAVPPAQPDTPPEVPETPEPPTYLPGAFDSEKATFPAPVEWEDLQCGSPAPAATGDGALARLKVAGPVPVMSGSSEKSVTARLTTHAHARLDVVDWSFLYEYVISQDGVIVSSPLIATDSYENAEMQPGSVQDGRFTLAATASCDPYGTSTPQPLPPGTYQLHAIYPWMIDSYALQQTDGTWGRTIQREAGAEALFKGRLVSAPVTFTVQ</sequence>
<proteinExistence type="predicted"/>
<organism evidence="3 4">
    <name type="scientific">Oerskovia rustica</name>
    <dbReference type="NCBI Taxonomy" id="2762237"/>
    <lineage>
        <taxon>Bacteria</taxon>
        <taxon>Bacillati</taxon>
        <taxon>Actinomycetota</taxon>
        <taxon>Actinomycetes</taxon>
        <taxon>Micrococcales</taxon>
        <taxon>Cellulomonadaceae</taxon>
        <taxon>Oerskovia</taxon>
    </lineage>
</organism>
<keyword evidence="4" id="KW-1185">Reference proteome</keyword>
<dbReference type="EMBL" id="JACSQQ010000011">
    <property type="protein sequence ID" value="MBD7950422.1"/>
    <property type="molecule type" value="Genomic_DNA"/>
</dbReference>
<keyword evidence="2" id="KW-0812">Transmembrane</keyword>
<accession>A0ABR8RSN1</accession>
<feature type="region of interest" description="Disordered" evidence="1">
    <location>
        <begin position="164"/>
        <end position="188"/>
    </location>
</feature>
<feature type="region of interest" description="Disordered" evidence="1">
    <location>
        <begin position="121"/>
        <end position="141"/>
    </location>
</feature>
<feature type="compositionally biased region" description="Polar residues" evidence="1">
    <location>
        <begin position="125"/>
        <end position="141"/>
    </location>
</feature>
<evidence type="ECO:0000313" key="3">
    <source>
        <dbReference type="EMBL" id="MBD7950422.1"/>
    </source>
</evidence>
<reference evidence="3 4" key="1">
    <citation type="submission" date="2020-08" db="EMBL/GenBank/DDBJ databases">
        <title>A Genomic Blueprint of the Chicken Gut Microbiome.</title>
        <authorList>
            <person name="Gilroy R."/>
            <person name="Ravi A."/>
            <person name="Getino M."/>
            <person name="Pursley I."/>
            <person name="Horton D.L."/>
            <person name="Alikhan N.-F."/>
            <person name="Baker D."/>
            <person name="Gharbi K."/>
            <person name="Hall N."/>
            <person name="Watson M."/>
            <person name="Adriaenssens E.M."/>
            <person name="Foster-Nyarko E."/>
            <person name="Jarju S."/>
            <person name="Secka A."/>
            <person name="Antonio M."/>
            <person name="Oren A."/>
            <person name="Chaudhuri R."/>
            <person name="La Ragione R.M."/>
            <person name="Hildebrand F."/>
            <person name="Pallen M.J."/>
        </authorList>
    </citation>
    <scope>NUCLEOTIDE SEQUENCE [LARGE SCALE GENOMIC DNA]</scope>
    <source>
        <strain evidence="3 4">Sa4CUA1</strain>
    </source>
</reference>
<protein>
    <submittedName>
        <fullName evidence="3">Uncharacterized protein</fullName>
    </submittedName>
</protein>
<keyword evidence="2" id="KW-1133">Transmembrane helix</keyword>